<evidence type="ECO:0000256" key="4">
    <source>
        <dbReference type="ARBA" id="ARBA00022989"/>
    </source>
</evidence>
<evidence type="ECO:0000256" key="5">
    <source>
        <dbReference type="ARBA" id="ARBA00023136"/>
    </source>
</evidence>
<keyword evidence="4 7" id="KW-1133">Transmembrane helix</keyword>
<keyword evidence="2" id="KW-0813">Transport</keyword>
<feature type="transmembrane region" description="Helical" evidence="7">
    <location>
        <begin position="345"/>
        <end position="366"/>
    </location>
</feature>
<feature type="transmembrane region" description="Helical" evidence="7">
    <location>
        <begin position="21"/>
        <end position="46"/>
    </location>
</feature>
<dbReference type="CDD" id="cd17325">
    <property type="entry name" value="MFS_MdtG_SLC18_like"/>
    <property type="match status" value="1"/>
</dbReference>
<feature type="transmembrane region" description="Helical" evidence="7">
    <location>
        <begin position="287"/>
        <end position="306"/>
    </location>
</feature>
<evidence type="ECO:0000256" key="1">
    <source>
        <dbReference type="ARBA" id="ARBA00004651"/>
    </source>
</evidence>
<evidence type="ECO:0000256" key="2">
    <source>
        <dbReference type="ARBA" id="ARBA00022448"/>
    </source>
</evidence>
<feature type="transmembrane region" description="Helical" evidence="7">
    <location>
        <begin position="85"/>
        <end position="105"/>
    </location>
</feature>
<feature type="compositionally biased region" description="Low complexity" evidence="6">
    <location>
        <begin position="402"/>
        <end position="414"/>
    </location>
</feature>
<dbReference type="PRINTS" id="PR01035">
    <property type="entry name" value="TCRTETA"/>
</dbReference>
<dbReference type="InterPro" id="IPR036259">
    <property type="entry name" value="MFS_trans_sf"/>
</dbReference>
<feature type="transmembrane region" description="Helical" evidence="7">
    <location>
        <begin position="145"/>
        <end position="169"/>
    </location>
</feature>
<dbReference type="EMBL" id="BAAAYX010000013">
    <property type="protein sequence ID" value="GAA3710583.1"/>
    <property type="molecule type" value="Genomic_DNA"/>
</dbReference>
<evidence type="ECO:0000313" key="9">
    <source>
        <dbReference type="EMBL" id="GAA3710583.1"/>
    </source>
</evidence>
<evidence type="ECO:0000256" key="6">
    <source>
        <dbReference type="SAM" id="MobiDB-lite"/>
    </source>
</evidence>
<keyword evidence="3 7" id="KW-0812">Transmembrane</keyword>
<dbReference type="Pfam" id="PF07690">
    <property type="entry name" value="MFS_1"/>
    <property type="match status" value="1"/>
</dbReference>
<feature type="transmembrane region" description="Helical" evidence="7">
    <location>
        <begin position="312"/>
        <end position="333"/>
    </location>
</feature>
<dbReference type="SUPFAM" id="SSF103473">
    <property type="entry name" value="MFS general substrate transporter"/>
    <property type="match status" value="1"/>
</dbReference>
<evidence type="ECO:0000313" key="10">
    <source>
        <dbReference type="Proteomes" id="UP001500051"/>
    </source>
</evidence>
<keyword evidence="5 7" id="KW-0472">Membrane</keyword>
<dbReference type="InterPro" id="IPR011701">
    <property type="entry name" value="MFS"/>
</dbReference>
<dbReference type="PROSITE" id="PS50850">
    <property type="entry name" value="MFS"/>
    <property type="match status" value="1"/>
</dbReference>
<gene>
    <name evidence="9" type="ORF">GCM10022204_31350</name>
</gene>
<dbReference type="PANTHER" id="PTHR23506">
    <property type="entry name" value="GH10249P"/>
    <property type="match status" value="1"/>
</dbReference>
<proteinExistence type="predicted"/>
<reference evidence="10" key="1">
    <citation type="journal article" date="2019" name="Int. J. Syst. Evol. Microbiol.">
        <title>The Global Catalogue of Microorganisms (GCM) 10K type strain sequencing project: providing services to taxonomists for standard genome sequencing and annotation.</title>
        <authorList>
            <consortium name="The Broad Institute Genomics Platform"/>
            <consortium name="The Broad Institute Genome Sequencing Center for Infectious Disease"/>
            <person name="Wu L."/>
            <person name="Ma J."/>
        </authorList>
    </citation>
    <scope>NUCLEOTIDE SEQUENCE [LARGE SCALE GENOMIC DNA]</scope>
    <source>
        <strain evidence="10">JCM 16548</strain>
    </source>
</reference>
<dbReference type="Gene3D" id="1.20.1250.20">
    <property type="entry name" value="MFS general substrate transporter like domains"/>
    <property type="match status" value="1"/>
</dbReference>
<feature type="transmembrane region" description="Helical" evidence="7">
    <location>
        <begin position="58"/>
        <end position="78"/>
    </location>
</feature>
<evidence type="ECO:0000256" key="7">
    <source>
        <dbReference type="SAM" id="Phobius"/>
    </source>
</evidence>
<feature type="transmembrane region" description="Helical" evidence="7">
    <location>
        <begin position="175"/>
        <end position="193"/>
    </location>
</feature>
<evidence type="ECO:0000259" key="8">
    <source>
        <dbReference type="PROSITE" id="PS50850"/>
    </source>
</evidence>
<name>A0ABP7DV12_9ACTN</name>
<dbReference type="InterPro" id="IPR020846">
    <property type="entry name" value="MFS_dom"/>
</dbReference>
<comment type="caution">
    <text evidence="9">The sequence shown here is derived from an EMBL/GenBank/DDBJ whole genome shotgun (WGS) entry which is preliminary data.</text>
</comment>
<dbReference type="Proteomes" id="UP001500051">
    <property type="component" value="Unassembled WGS sequence"/>
</dbReference>
<dbReference type="Gene3D" id="1.20.1720.10">
    <property type="entry name" value="Multidrug resistance protein D"/>
    <property type="match status" value="1"/>
</dbReference>
<organism evidence="9 10">
    <name type="scientific">Microlunatus aurantiacus</name>
    <dbReference type="NCBI Taxonomy" id="446786"/>
    <lineage>
        <taxon>Bacteria</taxon>
        <taxon>Bacillati</taxon>
        <taxon>Actinomycetota</taxon>
        <taxon>Actinomycetes</taxon>
        <taxon>Propionibacteriales</taxon>
        <taxon>Propionibacteriaceae</taxon>
        <taxon>Microlunatus</taxon>
    </lineage>
</organism>
<evidence type="ECO:0000256" key="3">
    <source>
        <dbReference type="ARBA" id="ARBA00022692"/>
    </source>
</evidence>
<comment type="subcellular location">
    <subcellularLocation>
        <location evidence="1">Cell membrane</location>
        <topology evidence="1">Multi-pass membrane protein</topology>
    </subcellularLocation>
</comment>
<dbReference type="RefSeq" id="WP_344813337.1">
    <property type="nucleotide sequence ID" value="NZ_BAAAYX010000013.1"/>
</dbReference>
<dbReference type="InterPro" id="IPR001958">
    <property type="entry name" value="Tet-R_TetA/multi-R_MdtG-like"/>
</dbReference>
<keyword evidence="10" id="KW-1185">Reference proteome</keyword>
<feature type="region of interest" description="Disordered" evidence="6">
    <location>
        <begin position="398"/>
        <end position="434"/>
    </location>
</feature>
<feature type="domain" description="Major facilitator superfamily (MFS) profile" evidence="8">
    <location>
        <begin position="20"/>
        <end position="398"/>
    </location>
</feature>
<dbReference type="InterPro" id="IPR050930">
    <property type="entry name" value="MFS_Vesicular_Transporter"/>
</dbReference>
<sequence length="434" mass="43701">MPLTAALRRRLRERTSLPRDVLVLGLIAFCVAVGFGVLVPVLPVFARGFGVGNAEVGAVISVFALMRLAISPLCGRLIAWLGERAVLATGIFIVAASSGVAGAAQSYPQLLALRGIGGVGSAMFTVSAMSLLLGSVAPQMRGRAAGFFQGGFLLGGMAGPAIGGLLAVISIRAPFFFYAATLAVAGAVGLALLSRTRVDRSADSAGQAVPLRTVLADPRFQAACLTNLAQGWTSFGVRSALIPVLVVEVLHRNTTWTGIAFACAAVAQTIALAPAGKFVDTVGRRPAMIGGGLLAGLSIMVVPFAANMGVLIGALCAYGVAAAFLGTAPAASVGDATGGARGTPVAVFSMCSDAGAIVGPIVAGLLADRFSYPWAFGLGAVLLVLAAGYSLRMPGGLPTARTGGPTDPDDGTTPVGEQQVGGPEAEDPTSKDLR</sequence>
<accession>A0ABP7DV12</accession>
<dbReference type="PANTHER" id="PTHR23506:SF23">
    <property type="entry name" value="GH10249P"/>
    <property type="match status" value="1"/>
</dbReference>
<protein>
    <submittedName>
        <fullName evidence="9">MFS transporter</fullName>
    </submittedName>
</protein>
<feature type="transmembrane region" description="Helical" evidence="7">
    <location>
        <begin position="111"/>
        <end position="133"/>
    </location>
</feature>
<feature type="transmembrane region" description="Helical" evidence="7">
    <location>
        <begin position="372"/>
        <end position="391"/>
    </location>
</feature>